<keyword evidence="1" id="KW-0812">Transmembrane</keyword>
<reference evidence="3" key="1">
    <citation type="submission" date="2022-04" db="EMBL/GenBank/DDBJ databases">
        <title>Diverse halophilic archaea isolated from saline environments.</title>
        <authorList>
            <person name="Cui H.-L."/>
        </authorList>
    </citation>
    <scope>NUCLEOTIDE SEQUENCE</scope>
    <source>
        <strain evidence="3">XZYJT40</strain>
    </source>
</reference>
<organism evidence="3 4">
    <name type="scientific">Halorussus gelatinilyticus</name>
    <dbReference type="NCBI Taxonomy" id="2937524"/>
    <lineage>
        <taxon>Archaea</taxon>
        <taxon>Methanobacteriati</taxon>
        <taxon>Methanobacteriota</taxon>
        <taxon>Stenosarchaea group</taxon>
        <taxon>Halobacteria</taxon>
        <taxon>Halobacteriales</taxon>
        <taxon>Haladaptataceae</taxon>
        <taxon>Halorussus</taxon>
    </lineage>
</organism>
<dbReference type="EMBL" id="CP096658">
    <property type="protein sequence ID" value="UPW01260.1"/>
    <property type="molecule type" value="Genomic_DNA"/>
</dbReference>
<feature type="domain" description="DUF7991" evidence="2">
    <location>
        <begin position="1"/>
        <end position="106"/>
    </location>
</feature>
<protein>
    <recommendedName>
        <fullName evidence="2">DUF7991 domain-containing protein</fullName>
    </recommendedName>
</protein>
<dbReference type="AlphaFoldDB" id="A0A8U0IJG9"/>
<evidence type="ECO:0000259" key="2">
    <source>
        <dbReference type="Pfam" id="PF25953"/>
    </source>
</evidence>
<dbReference type="RefSeq" id="WP_248655665.1">
    <property type="nucleotide sequence ID" value="NZ_CP096658.1"/>
</dbReference>
<dbReference type="Proteomes" id="UP000830434">
    <property type="component" value="Chromosome"/>
</dbReference>
<evidence type="ECO:0000313" key="4">
    <source>
        <dbReference type="Proteomes" id="UP000830434"/>
    </source>
</evidence>
<keyword evidence="1" id="KW-0472">Membrane</keyword>
<gene>
    <name evidence="3" type="ORF">M0R88_03925</name>
</gene>
<evidence type="ECO:0000256" key="1">
    <source>
        <dbReference type="SAM" id="Phobius"/>
    </source>
</evidence>
<proteinExistence type="predicted"/>
<feature type="transmembrane region" description="Helical" evidence="1">
    <location>
        <begin position="73"/>
        <end position="94"/>
    </location>
</feature>
<keyword evidence="4" id="KW-1185">Reference proteome</keyword>
<evidence type="ECO:0000313" key="3">
    <source>
        <dbReference type="EMBL" id="UPW01260.1"/>
    </source>
</evidence>
<feature type="transmembrane region" description="Helical" evidence="1">
    <location>
        <begin position="37"/>
        <end position="61"/>
    </location>
</feature>
<accession>A0A8U0IJG9</accession>
<keyword evidence="1" id="KW-1133">Transmembrane helix</keyword>
<dbReference type="InterPro" id="IPR058304">
    <property type="entry name" value="DUF7991"/>
</dbReference>
<name>A0A8U0IJG9_9EURY</name>
<dbReference type="KEGG" id="haxz:M0R88_03925"/>
<dbReference type="GeneID" id="72188974"/>
<sequence length="107" mass="11643">MVSAATVIGFLLIMVVNTVLAAVSIRFFRLRLSTQWGAVVYSAVFIPLMYFVTTILLSGFVGFGGTGVEDRGTALIVVWVIPFTLAVSLELFWMPAPDEVELPEQTG</sequence>
<dbReference type="Pfam" id="PF25953">
    <property type="entry name" value="DUF7991"/>
    <property type="match status" value="1"/>
</dbReference>